<dbReference type="AlphaFoldDB" id="A9D741"/>
<evidence type="ECO:0000256" key="1">
    <source>
        <dbReference type="SAM" id="SignalP"/>
    </source>
</evidence>
<dbReference type="EMBL" id="ABIC01000012">
    <property type="protein sequence ID" value="EDQ01166.1"/>
    <property type="molecule type" value="Genomic_DNA"/>
</dbReference>
<feature type="chain" id="PRO_5002733796" description="Secreted protein" evidence="1">
    <location>
        <begin position="29"/>
        <end position="66"/>
    </location>
</feature>
<comment type="caution">
    <text evidence="2">The sequence shown here is derived from an EMBL/GenBank/DDBJ whole genome shotgun (WGS) entry which is preliminary data.</text>
</comment>
<gene>
    <name evidence="2" type="ORF">KT99_20706</name>
</gene>
<dbReference type="STRING" id="314608.KT99_20706"/>
<evidence type="ECO:0000313" key="2">
    <source>
        <dbReference type="EMBL" id="EDQ01166.1"/>
    </source>
</evidence>
<proteinExistence type="predicted"/>
<evidence type="ECO:0008006" key="4">
    <source>
        <dbReference type="Google" id="ProtNLM"/>
    </source>
</evidence>
<protein>
    <recommendedName>
        <fullName evidence="4">Secreted protein</fullName>
    </recommendedName>
</protein>
<feature type="signal peptide" evidence="1">
    <location>
        <begin position="1"/>
        <end position="28"/>
    </location>
</feature>
<keyword evidence="3" id="KW-1185">Reference proteome</keyword>
<organism evidence="2 3">
    <name type="scientific">Shewanella benthica KT99</name>
    <dbReference type="NCBI Taxonomy" id="314608"/>
    <lineage>
        <taxon>Bacteria</taxon>
        <taxon>Pseudomonadati</taxon>
        <taxon>Pseudomonadota</taxon>
        <taxon>Gammaproteobacteria</taxon>
        <taxon>Alteromonadales</taxon>
        <taxon>Shewanellaceae</taxon>
        <taxon>Shewanella</taxon>
    </lineage>
</organism>
<accession>A9D741</accession>
<evidence type="ECO:0000313" key="3">
    <source>
        <dbReference type="Proteomes" id="UP000005839"/>
    </source>
</evidence>
<keyword evidence="1" id="KW-0732">Signal</keyword>
<sequence length="66" mass="7201">MKFILAHLNYKSLGIASLLLGTISQVQASSMSECIAHQVEIGTDNMTLGEIRRICEAQASMESGFR</sequence>
<name>A9D741_9GAMM</name>
<reference evidence="2 3" key="1">
    <citation type="submission" date="2007-10" db="EMBL/GenBank/DDBJ databases">
        <authorList>
            <person name="Yayanos A."/>
            <person name="Ferriera S."/>
            <person name="Johnson J."/>
            <person name="Kravitz S."/>
            <person name="Halpern A."/>
            <person name="Remington K."/>
            <person name="Beeson K."/>
            <person name="Tran B."/>
            <person name="Rogers Y.-H."/>
            <person name="Friedman R."/>
            <person name="Venter J.C."/>
        </authorList>
    </citation>
    <scope>NUCLEOTIDE SEQUENCE [LARGE SCALE GENOMIC DNA]</scope>
    <source>
        <strain evidence="2 3">KT99</strain>
    </source>
</reference>
<dbReference type="Proteomes" id="UP000005839">
    <property type="component" value="Unassembled WGS sequence"/>
</dbReference>